<dbReference type="PANTHER" id="PTHR12638">
    <property type="entry name" value="PROTEIN MAGO NASHI HOMOLOG"/>
    <property type="match status" value="1"/>
</dbReference>
<evidence type="ECO:0000256" key="2">
    <source>
        <dbReference type="ARBA" id="ARBA00009270"/>
    </source>
</evidence>
<dbReference type="EMBL" id="JAEPRE010000119">
    <property type="protein sequence ID" value="KAG2232204.1"/>
    <property type="molecule type" value="Genomic_DNA"/>
</dbReference>
<dbReference type="Proteomes" id="UP000613177">
    <property type="component" value="Unassembled WGS sequence"/>
</dbReference>
<dbReference type="PANTHER" id="PTHR12638:SF0">
    <property type="entry name" value="MAGO HOMOLOG, EXON JUNCTION COMPLEX SUBUNIT-RELATED"/>
    <property type="match status" value="1"/>
</dbReference>
<reference evidence="4" key="1">
    <citation type="submission" date="2021-01" db="EMBL/GenBank/DDBJ databases">
        <title>Metabolic potential, ecology and presence of endohyphal bacteria is reflected in genomic diversity of Mucoromycotina.</title>
        <authorList>
            <person name="Muszewska A."/>
            <person name="Okrasinska A."/>
            <person name="Steczkiewicz K."/>
            <person name="Drgas O."/>
            <person name="Orlowska M."/>
            <person name="Perlinska-Lenart U."/>
            <person name="Aleksandrzak-Piekarczyk T."/>
            <person name="Szatraj K."/>
            <person name="Zielenkiewicz U."/>
            <person name="Pilsyk S."/>
            <person name="Malc E."/>
            <person name="Mieczkowski P."/>
            <person name="Kruszewska J.S."/>
            <person name="Biernat P."/>
            <person name="Pawlowska J."/>
        </authorList>
    </citation>
    <scope>NUCLEOTIDE SEQUENCE</scope>
    <source>
        <strain evidence="4">WA0000018081</strain>
    </source>
</reference>
<accession>A0A8H7SMH5</accession>
<keyword evidence="3" id="KW-0539">Nucleus</keyword>
<dbReference type="AlphaFoldDB" id="A0A8H7SMH5"/>
<keyword evidence="5" id="KW-1185">Reference proteome</keyword>
<comment type="caution">
    <text evidence="4">The sequence shown here is derived from an EMBL/GenBank/DDBJ whole genome shotgun (WGS) entry which is preliminary data.</text>
</comment>
<gene>
    <name evidence="4" type="ORF">INT48_003894</name>
</gene>
<comment type="similarity">
    <text evidence="2">Belongs to the mago nashi family.</text>
</comment>
<evidence type="ECO:0008006" key="6">
    <source>
        <dbReference type="Google" id="ProtNLM"/>
    </source>
</evidence>
<dbReference type="Pfam" id="PF02792">
    <property type="entry name" value="Mago_nashi"/>
    <property type="match status" value="1"/>
</dbReference>
<proteinExistence type="inferred from homology"/>
<evidence type="ECO:0000313" key="5">
    <source>
        <dbReference type="Proteomes" id="UP000613177"/>
    </source>
</evidence>
<evidence type="ECO:0000313" key="4">
    <source>
        <dbReference type="EMBL" id="KAG2232204.1"/>
    </source>
</evidence>
<name>A0A8H7SMH5_9FUNG</name>
<dbReference type="GO" id="GO:0008380">
    <property type="term" value="P:RNA splicing"/>
    <property type="evidence" value="ECO:0007669"/>
    <property type="project" value="InterPro"/>
</dbReference>
<dbReference type="Gene3D" id="3.30.1560.10">
    <property type="entry name" value="Mago nashi"/>
    <property type="match status" value="1"/>
</dbReference>
<dbReference type="GO" id="GO:0035145">
    <property type="term" value="C:exon-exon junction complex"/>
    <property type="evidence" value="ECO:0007669"/>
    <property type="project" value="InterPro"/>
</dbReference>
<evidence type="ECO:0000256" key="3">
    <source>
        <dbReference type="ARBA" id="ARBA00023242"/>
    </source>
</evidence>
<organism evidence="4 5">
    <name type="scientific">Thamnidium elegans</name>
    <dbReference type="NCBI Taxonomy" id="101142"/>
    <lineage>
        <taxon>Eukaryota</taxon>
        <taxon>Fungi</taxon>
        <taxon>Fungi incertae sedis</taxon>
        <taxon>Mucoromycota</taxon>
        <taxon>Mucoromycotina</taxon>
        <taxon>Mucoromycetes</taxon>
        <taxon>Mucorales</taxon>
        <taxon>Mucorineae</taxon>
        <taxon>Mucoraceae</taxon>
        <taxon>Thamnidium</taxon>
    </lineage>
</organism>
<evidence type="ECO:0000256" key="1">
    <source>
        <dbReference type="ARBA" id="ARBA00004123"/>
    </source>
</evidence>
<dbReference type="SUPFAM" id="SSF89817">
    <property type="entry name" value="Mago nashi protein"/>
    <property type="match status" value="1"/>
</dbReference>
<sequence length="111" mass="13127">MATEEEFYVRYYSGHKGRYGHEFLEFEFRSDGLCRYANNSNYRNDSLIKKEMHVSSAVIEELKRIIEDSEVMKEDDSQWPTKNVVGSQEIEIRLGNEHISFEANFQVKFTC</sequence>
<comment type="subcellular location">
    <subcellularLocation>
        <location evidence="1">Nucleus</location>
    </subcellularLocation>
</comment>
<dbReference type="InterPro" id="IPR036605">
    <property type="entry name" value="Mago_nashi_sf"/>
</dbReference>
<protein>
    <recommendedName>
        <fullName evidence="6">Mago nashi</fullName>
    </recommendedName>
</protein>
<dbReference type="InterPro" id="IPR004023">
    <property type="entry name" value="Mago_nashi"/>
</dbReference>